<evidence type="ECO:0000313" key="2">
    <source>
        <dbReference type="Proteomes" id="UP000298663"/>
    </source>
</evidence>
<accession>A0A4U5NZ75</accession>
<dbReference type="AlphaFoldDB" id="A0A4U5NZ75"/>
<evidence type="ECO:0000313" key="1">
    <source>
        <dbReference type="EMBL" id="TKR88643.1"/>
    </source>
</evidence>
<proteinExistence type="predicted"/>
<reference evidence="1 2" key="2">
    <citation type="journal article" date="2019" name="G3 (Bethesda)">
        <title>Hybrid Assembly of the Genome of the Entomopathogenic Nematode Steinernema carpocapsae Identifies the X-Chromosome.</title>
        <authorList>
            <person name="Serra L."/>
            <person name="Macchietto M."/>
            <person name="Macias-Munoz A."/>
            <person name="McGill C.J."/>
            <person name="Rodriguez I.M."/>
            <person name="Rodriguez B."/>
            <person name="Murad R."/>
            <person name="Mortazavi A."/>
        </authorList>
    </citation>
    <scope>NUCLEOTIDE SEQUENCE [LARGE SCALE GENOMIC DNA]</scope>
    <source>
        <strain evidence="1 2">ALL</strain>
    </source>
</reference>
<name>A0A4U5NZ75_STECR</name>
<keyword evidence="2" id="KW-1185">Reference proteome</keyword>
<comment type="caution">
    <text evidence="1">The sequence shown here is derived from an EMBL/GenBank/DDBJ whole genome shotgun (WGS) entry which is preliminary data.</text>
</comment>
<dbReference type="EMBL" id="AZBU02000003">
    <property type="protein sequence ID" value="TKR88643.1"/>
    <property type="molecule type" value="Genomic_DNA"/>
</dbReference>
<reference evidence="1 2" key="1">
    <citation type="journal article" date="2015" name="Genome Biol.">
        <title>Comparative genomics of Steinernema reveals deeply conserved gene regulatory networks.</title>
        <authorList>
            <person name="Dillman A.R."/>
            <person name="Macchietto M."/>
            <person name="Porter C.F."/>
            <person name="Rogers A."/>
            <person name="Williams B."/>
            <person name="Antoshechkin I."/>
            <person name="Lee M.M."/>
            <person name="Goodwin Z."/>
            <person name="Lu X."/>
            <person name="Lewis E.E."/>
            <person name="Goodrich-Blair H."/>
            <person name="Stock S.P."/>
            <person name="Adams B.J."/>
            <person name="Sternberg P.W."/>
            <person name="Mortazavi A."/>
        </authorList>
    </citation>
    <scope>NUCLEOTIDE SEQUENCE [LARGE SCALE GENOMIC DNA]</scope>
    <source>
        <strain evidence="1 2">ALL</strain>
    </source>
</reference>
<organism evidence="1 2">
    <name type="scientific">Steinernema carpocapsae</name>
    <name type="common">Entomopathogenic nematode</name>
    <dbReference type="NCBI Taxonomy" id="34508"/>
    <lineage>
        <taxon>Eukaryota</taxon>
        <taxon>Metazoa</taxon>
        <taxon>Ecdysozoa</taxon>
        <taxon>Nematoda</taxon>
        <taxon>Chromadorea</taxon>
        <taxon>Rhabditida</taxon>
        <taxon>Tylenchina</taxon>
        <taxon>Panagrolaimomorpha</taxon>
        <taxon>Strongyloidoidea</taxon>
        <taxon>Steinernematidae</taxon>
        <taxon>Steinernema</taxon>
    </lineage>
</organism>
<dbReference type="Proteomes" id="UP000298663">
    <property type="component" value="Unassembled WGS sequence"/>
</dbReference>
<dbReference type="OrthoDB" id="10631033at2759"/>
<sequence length="311" mass="36058">MSCLINDFILRDLLSMCNRHDHQTIEATDSNWRSILHSVQAQKPVINAYFWISQDSLSYNFCDEATAMLDNHEHLESLSKQQIKNVKTLHLGGEFYCDPYSSAGKNVKTIEEGKFPQFPNLQVDCLHTEAALDQLIGRIPLNFRHVFINDADLEDLPNTVFLTKVLKSGALKSLELDDVKLSLQTWTEVDNFLKSAQWETLKHQNYEDDQSKNLQMDSAILGFFEAWKKDSEPKQKSAILGMRPNRDWYQLMEHFKRLGKKIEDDQDVVFEISHKQKDIKAVASFINRLRNVKNGVQDDNCTVLEISFRRF</sequence>
<gene>
    <name evidence="1" type="ORF">L596_012851</name>
</gene>
<protein>
    <submittedName>
        <fullName evidence="1">Uncharacterized protein</fullName>
    </submittedName>
</protein>